<reference evidence="2" key="1">
    <citation type="journal article" date="2021" name="PeerJ">
        <title>Extensive microbial diversity within the chicken gut microbiome revealed by metagenomics and culture.</title>
        <authorList>
            <person name="Gilroy R."/>
            <person name="Ravi A."/>
            <person name="Getino M."/>
            <person name="Pursley I."/>
            <person name="Horton D.L."/>
            <person name="Alikhan N.F."/>
            <person name="Baker D."/>
            <person name="Gharbi K."/>
            <person name="Hall N."/>
            <person name="Watson M."/>
            <person name="Adriaenssens E.M."/>
            <person name="Foster-Nyarko E."/>
            <person name="Jarju S."/>
            <person name="Secka A."/>
            <person name="Antonio M."/>
            <person name="Oren A."/>
            <person name="Chaudhuri R.R."/>
            <person name="La Ragione R."/>
            <person name="Hildebrand F."/>
            <person name="Pallen M.J."/>
        </authorList>
    </citation>
    <scope>NUCLEOTIDE SEQUENCE</scope>
    <source>
        <strain evidence="2">CHK196-3914</strain>
    </source>
</reference>
<feature type="non-terminal residue" evidence="2">
    <location>
        <position position="1"/>
    </location>
</feature>
<feature type="compositionally biased region" description="Basic and acidic residues" evidence="1">
    <location>
        <begin position="67"/>
        <end position="77"/>
    </location>
</feature>
<evidence type="ECO:0000313" key="3">
    <source>
        <dbReference type="Proteomes" id="UP000824116"/>
    </source>
</evidence>
<comment type="caution">
    <text evidence="2">The sequence shown here is derived from an EMBL/GenBank/DDBJ whole genome shotgun (WGS) entry which is preliminary data.</text>
</comment>
<proteinExistence type="predicted"/>
<dbReference type="Gene3D" id="1.25.40.10">
    <property type="entry name" value="Tetratricopeptide repeat domain"/>
    <property type="match status" value="1"/>
</dbReference>
<dbReference type="AlphaFoldDB" id="A0A9D2GB58"/>
<dbReference type="Pfam" id="PF14903">
    <property type="entry name" value="WG_beta_rep"/>
    <property type="match status" value="3"/>
</dbReference>
<name>A0A9D2GB58_9FIRM</name>
<organism evidence="2 3">
    <name type="scientific">Candidatus Mediterraneibacter stercoravium</name>
    <dbReference type="NCBI Taxonomy" id="2838685"/>
    <lineage>
        <taxon>Bacteria</taxon>
        <taxon>Bacillati</taxon>
        <taxon>Bacillota</taxon>
        <taxon>Clostridia</taxon>
        <taxon>Lachnospirales</taxon>
        <taxon>Lachnospiraceae</taxon>
        <taxon>Mediterraneibacter</taxon>
    </lineage>
</organism>
<evidence type="ECO:0000256" key="1">
    <source>
        <dbReference type="SAM" id="MobiDB-lite"/>
    </source>
</evidence>
<dbReference type="Pfam" id="PF14559">
    <property type="entry name" value="TPR_19"/>
    <property type="match status" value="1"/>
</dbReference>
<dbReference type="SUPFAM" id="SSF48452">
    <property type="entry name" value="TPR-like"/>
    <property type="match status" value="1"/>
</dbReference>
<dbReference type="InterPro" id="IPR032774">
    <property type="entry name" value="WG_beta_rep"/>
</dbReference>
<dbReference type="EMBL" id="DXAY01000237">
    <property type="protein sequence ID" value="HIZ75580.1"/>
    <property type="molecule type" value="Genomic_DNA"/>
</dbReference>
<sequence>ERYMEEMDYEKAEAEYLSAIEIDPKQEEPYIQLADLYIATEEPAKAKEIIRRGIENIGEPEPDEEGSGGREEEKSGDEGVSIWDKQKEIEHYAEYEWITEPEIEADDIYYVKSNDYEGNPLNTLNLQFESETAVIRNGSSLSLIGMDGERITDQNFSSIYEEGKWYVLTPEEPVYEEEIGEVCQTYISDGRDIVPSFDGVSGGALTDAYYYSQGALHSIWEGTDFSYLQQDASGQTFPVQQSEEICSIPSSTGQFGERITWWSSLSGKYAVFTNGTAVTDFIYDRCGSESDGLLAVESDGKIGYVNTEGEEVIPLEYDPSWDQFYTYRQDETPFAYAASEGYVPLVSDGAWELRDVEGNVVIPSGIFEKILPVYDGKCWVKKDGRWGVISLGTSGAGEEAAEEENQEDDSLQETALLGQLQTAVGMDPQTYYFGDFNGDGEEEIFAVYQYSSGMLENDNCQIWYCGNDGARQLFLWENDTGNAFCNVMNTAEYDSPDGRQYFIVNTYQRVAMSYNQLMVFGPDAGGEFAQIFDVQGIAEVNGDELTVTEETVEITDNGPQNYTDTYTAEITNGSLQRK</sequence>
<protein>
    <submittedName>
        <fullName evidence="2">WG repeat-containing protein</fullName>
    </submittedName>
</protein>
<dbReference type="Proteomes" id="UP000824116">
    <property type="component" value="Unassembled WGS sequence"/>
</dbReference>
<evidence type="ECO:0000313" key="2">
    <source>
        <dbReference type="EMBL" id="HIZ75580.1"/>
    </source>
</evidence>
<dbReference type="SUPFAM" id="SSF82171">
    <property type="entry name" value="DPP6 N-terminal domain-like"/>
    <property type="match status" value="1"/>
</dbReference>
<reference evidence="2" key="2">
    <citation type="submission" date="2021-04" db="EMBL/GenBank/DDBJ databases">
        <authorList>
            <person name="Gilroy R."/>
        </authorList>
    </citation>
    <scope>NUCLEOTIDE SEQUENCE</scope>
    <source>
        <strain evidence="2">CHK196-3914</strain>
    </source>
</reference>
<accession>A0A9D2GB58</accession>
<dbReference type="InterPro" id="IPR011990">
    <property type="entry name" value="TPR-like_helical_dom_sf"/>
</dbReference>
<gene>
    <name evidence="2" type="ORF">H9723_10150</name>
</gene>
<feature type="region of interest" description="Disordered" evidence="1">
    <location>
        <begin position="51"/>
        <end position="83"/>
    </location>
</feature>